<evidence type="ECO:0000256" key="10">
    <source>
        <dbReference type="ARBA" id="ARBA00023065"/>
    </source>
</evidence>
<gene>
    <name evidence="16" type="ORF">MNBD_BACTEROID06-872</name>
</gene>
<evidence type="ECO:0000256" key="14">
    <source>
        <dbReference type="SAM" id="Coils"/>
    </source>
</evidence>
<dbReference type="HAMAP" id="MF_01398">
    <property type="entry name" value="ATP_synth_b_bprime"/>
    <property type="match status" value="1"/>
</dbReference>
<comment type="subcellular location">
    <subcellularLocation>
        <location evidence="2">Endomembrane system</location>
    </subcellularLocation>
    <subcellularLocation>
        <location evidence="1">Membrane</location>
        <topology evidence="1">Single-pass membrane protein</topology>
    </subcellularLocation>
</comment>
<proteinExistence type="inferred from homology"/>
<dbReference type="GO" id="GO:0012505">
    <property type="term" value="C:endomembrane system"/>
    <property type="evidence" value="ECO:0007669"/>
    <property type="project" value="UniProtKB-SubCell"/>
</dbReference>
<evidence type="ECO:0000256" key="2">
    <source>
        <dbReference type="ARBA" id="ARBA00004308"/>
    </source>
</evidence>
<feature type="transmembrane region" description="Helical" evidence="15">
    <location>
        <begin position="12"/>
        <end position="30"/>
    </location>
</feature>
<evidence type="ECO:0000256" key="11">
    <source>
        <dbReference type="ARBA" id="ARBA00023136"/>
    </source>
</evidence>
<evidence type="ECO:0000256" key="6">
    <source>
        <dbReference type="ARBA" id="ARBA00022547"/>
    </source>
</evidence>
<dbReference type="GO" id="GO:0045259">
    <property type="term" value="C:proton-transporting ATP synthase complex"/>
    <property type="evidence" value="ECO:0007669"/>
    <property type="project" value="UniProtKB-KW"/>
</dbReference>
<accession>A0A3B0UEM1</accession>
<evidence type="ECO:0000313" key="16">
    <source>
        <dbReference type="EMBL" id="VAW29445.1"/>
    </source>
</evidence>
<keyword evidence="7 15" id="KW-0812">Transmembrane</keyword>
<dbReference type="InterPro" id="IPR005864">
    <property type="entry name" value="ATP_synth_F0_bsu_bac"/>
</dbReference>
<dbReference type="SUPFAM" id="SSF81573">
    <property type="entry name" value="F1F0 ATP synthase subunit B, membrane domain"/>
    <property type="match status" value="1"/>
</dbReference>
<evidence type="ECO:0000256" key="1">
    <source>
        <dbReference type="ARBA" id="ARBA00004167"/>
    </source>
</evidence>
<dbReference type="GO" id="GO:0015986">
    <property type="term" value="P:proton motive force-driven ATP synthesis"/>
    <property type="evidence" value="ECO:0007669"/>
    <property type="project" value="InterPro"/>
</dbReference>
<keyword evidence="9 15" id="KW-1133">Transmembrane helix</keyword>
<name>A0A3B0UEM1_9ZZZZ</name>
<comment type="similarity">
    <text evidence="3">Belongs to the ATPase B chain family.</text>
</comment>
<dbReference type="InterPro" id="IPR002146">
    <property type="entry name" value="ATP_synth_b/b'su_bac/chlpt"/>
</dbReference>
<keyword evidence="11 15" id="KW-0472">Membrane</keyword>
<keyword evidence="6" id="KW-0138">CF(0)</keyword>
<evidence type="ECO:0000256" key="5">
    <source>
        <dbReference type="ARBA" id="ARBA00022475"/>
    </source>
</evidence>
<dbReference type="Pfam" id="PF00430">
    <property type="entry name" value="ATP-synt_B"/>
    <property type="match status" value="1"/>
</dbReference>
<evidence type="ECO:0000256" key="13">
    <source>
        <dbReference type="ARBA" id="ARBA00025198"/>
    </source>
</evidence>
<evidence type="ECO:0000256" key="7">
    <source>
        <dbReference type="ARBA" id="ARBA00022692"/>
    </source>
</evidence>
<evidence type="ECO:0000256" key="9">
    <source>
        <dbReference type="ARBA" id="ARBA00022989"/>
    </source>
</evidence>
<dbReference type="InterPro" id="IPR028987">
    <property type="entry name" value="ATP_synth_B-like_membr_sf"/>
</dbReference>
<dbReference type="AlphaFoldDB" id="A0A3B0UEM1"/>
<dbReference type="PANTHER" id="PTHR33445:SF1">
    <property type="entry name" value="ATP SYNTHASE SUBUNIT B"/>
    <property type="match status" value="1"/>
</dbReference>
<evidence type="ECO:0000256" key="8">
    <source>
        <dbReference type="ARBA" id="ARBA00022781"/>
    </source>
</evidence>
<keyword evidence="10" id="KW-0406">Ion transport</keyword>
<sequence>MGLLTPDLGLVVWTSIAFLMLVFLLSKFAWKPILQTLKIREESIDEALKAAELAREEMGELKADNEKLLVKAREERELLLRDATKAGSMIKEEAKTEAEAITKRMMEDAKAGIEAEKQAALAEVRSQVANLSVEIAEKIIRKNLENDKAQKALVDEFLKDKSFN</sequence>
<dbReference type="EC" id="3.6.3.14" evidence="16"/>
<keyword evidence="12" id="KW-0066">ATP synthesis</keyword>
<keyword evidence="8" id="KW-0375">Hydrogen ion transport</keyword>
<keyword evidence="16" id="KW-0378">Hydrolase</keyword>
<keyword evidence="5" id="KW-1003">Cell membrane</keyword>
<dbReference type="EMBL" id="UOES01000571">
    <property type="protein sequence ID" value="VAW29445.1"/>
    <property type="molecule type" value="Genomic_DNA"/>
</dbReference>
<dbReference type="GO" id="GO:0046961">
    <property type="term" value="F:proton-transporting ATPase activity, rotational mechanism"/>
    <property type="evidence" value="ECO:0007669"/>
    <property type="project" value="TreeGrafter"/>
</dbReference>
<dbReference type="PANTHER" id="PTHR33445">
    <property type="entry name" value="ATP SYNTHASE SUBUNIT B', CHLOROPLASTIC"/>
    <property type="match status" value="1"/>
</dbReference>
<evidence type="ECO:0000256" key="15">
    <source>
        <dbReference type="SAM" id="Phobius"/>
    </source>
</evidence>
<keyword evidence="4" id="KW-0813">Transport</keyword>
<comment type="function">
    <text evidence="13">F(1)F(0) ATP synthase produces ATP from ADP in the presence of a proton or sodium gradient. F-type ATPases consist of two structural domains, F(1) containing the extramembraneous catalytic core and F(0) containing the membrane proton channel, linked together by a central stalk and a peripheral stalk. During catalysis, ATP synthesis in the catalytic domain of F(1) is coupled via a rotary mechanism of the central stalk subunits to proton translocation.</text>
</comment>
<feature type="coiled-coil region" evidence="14">
    <location>
        <begin position="37"/>
        <end position="71"/>
    </location>
</feature>
<organism evidence="16">
    <name type="scientific">hydrothermal vent metagenome</name>
    <dbReference type="NCBI Taxonomy" id="652676"/>
    <lineage>
        <taxon>unclassified sequences</taxon>
        <taxon>metagenomes</taxon>
        <taxon>ecological metagenomes</taxon>
    </lineage>
</organism>
<dbReference type="NCBIfam" id="TIGR01144">
    <property type="entry name" value="ATP_synt_b"/>
    <property type="match status" value="1"/>
</dbReference>
<dbReference type="InterPro" id="IPR050059">
    <property type="entry name" value="ATP_synthase_B_chain"/>
</dbReference>
<dbReference type="CDD" id="cd06503">
    <property type="entry name" value="ATP-synt_Fo_b"/>
    <property type="match status" value="1"/>
</dbReference>
<evidence type="ECO:0000256" key="4">
    <source>
        <dbReference type="ARBA" id="ARBA00022448"/>
    </source>
</evidence>
<evidence type="ECO:0000256" key="3">
    <source>
        <dbReference type="ARBA" id="ARBA00005513"/>
    </source>
</evidence>
<evidence type="ECO:0000256" key="12">
    <source>
        <dbReference type="ARBA" id="ARBA00023310"/>
    </source>
</evidence>
<reference evidence="16" key="1">
    <citation type="submission" date="2018-06" db="EMBL/GenBank/DDBJ databases">
        <authorList>
            <person name="Zhirakovskaya E."/>
        </authorList>
    </citation>
    <scope>NUCLEOTIDE SEQUENCE</scope>
</reference>
<protein>
    <submittedName>
        <fullName evidence="16">ATP synthase F0 sector subunit b</fullName>
        <ecNumber evidence="16">3.6.3.14</ecNumber>
    </submittedName>
</protein>
<keyword evidence="14" id="KW-0175">Coiled coil</keyword>
<dbReference type="GO" id="GO:0016787">
    <property type="term" value="F:hydrolase activity"/>
    <property type="evidence" value="ECO:0007669"/>
    <property type="project" value="UniProtKB-KW"/>
</dbReference>